<keyword evidence="2" id="KW-0812">Transmembrane</keyword>
<sequence length="763" mass="88852">MFRFIKASSLRKVIGTGLLILILINLVLIYNSSKYKLPEVIKVTQRSPLLQNDKWIVVTTSSFREEDFAALTRIPGWKVVIVALRRDAIPTIRLNNCVYLDIAQQNQLGYKTADFIPEGSYARKNIGYLYAMFHGARVIYETDDNVRLLDGLRRFEFKTRMRGLMYAGENMFNPFRHFGQPTLWPRGYPLSAIGEEINNKYILHEFKTPLIQQGIISNDPDVDAMLKFSRKMTNAHFNATFDNRAPPVILPAGVFSPFNSKDTLFLYNALWGLMLPTTVTNSETDIWRGYWIQRLLWEIDGNLGFFPPNAIHTDSEHSTLEKTVVDEKRVYFQTEDVIKFLKQWQCPEDFIFYDCIMRLSSEMVNHDFWDYSDYDLAKSWLNDLKAAGFVLPQRRSPKPTSDMPSLFQNISNSNSDVSKDPRDPKAVYFWPSEQNPPSIYSSARESNGMSWNHVNKVVKMCSGAQVSISHSMFNEHKQYDDILLIIVFNFPHLKNIDNLQTLYSIHFSHILFCANDSRQFVAASKTLQQRVSFVKTYTVEGIVIYNCLSHAISMNYDVSGYIIMGDDVLLNTWNIADLPRDKFWFQKSLQVFNRSDSYERNRWIWWKRKSGKRAYNNLFKFLQTIPSLNPEKAPLIRDFNEMLKSNTQSDDGLLRAVSDFLYVPTRFQDRMLYFLEIFSMHGVMLELALPTVMGGLDHRKNIVPIRGVVLWYEHRLNYTTMFNPSSHFMHPLKLGREMKKKKGWHFVCSRVIPLMLHGVTKKN</sequence>
<dbReference type="EMBL" id="JAZGQO010000006">
    <property type="protein sequence ID" value="KAK6185247.1"/>
    <property type="molecule type" value="Genomic_DNA"/>
</dbReference>
<reference evidence="3 4" key="1">
    <citation type="submission" date="2024-01" db="EMBL/GenBank/DDBJ databases">
        <title>The genome of the rayed Mediterranean limpet Patella caerulea (Linnaeus, 1758).</title>
        <authorList>
            <person name="Anh-Thu Weber A."/>
            <person name="Halstead-Nussloch G."/>
        </authorList>
    </citation>
    <scope>NUCLEOTIDE SEQUENCE [LARGE SCALE GENOMIC DNA]</scope>
    <source>
        <strain evidence="3">AATW-2023a</strain>
        <tissue evidence="3">Whole specimen</tissue>
    </source>
</reference>
<evidence type="ECO:0000313" key="4">
    <source>
        <dbReference type="Proteomes" id="UP001347796"/>
    </source>
</evidence>
<keyword evidence="2" id="KW-0472">Membrane</keyword>
<dbReference type="InterPro" id="IPR005049">
    <property type="entry name" value="STL-like"/>
</dbReference>
<keyword evidence="2" id="KW-1133">Transmembrane helix</keyword>
<dbReference type="Proteomes" id="UP001347796">
    <property type="component" value="Unassembled WGS sequence"/>
</dbReference>
<gene>
    <name evidence="3" type="ORF">SNE40_007521</name>
</gene>
<feature type="region of interest" description="Disordered" evidence="1">
    <location>
        <begin position="395"/>
        <end position="421"/>
    </location>
</feature>
<evidence type="ECO:0000313" key="3">
    <source>
        <dbReference type="EMBL" id="KAK6185247.1"/>
    </source>
</evidence>
<organism evidence="3 4">
    <name type="scientific">Patella caerulea</name>
    <name type="common">Rayed Mediterranean limpet</name>
    <dbReference type="NCBI Taxonomy" id="87958"/>
    <lineage>
        <taxon>Eukaryota</taxon>
        <taxon>Metazoa</taxon>
        <taxon>Spiralia</taxon>
        <taxon>Lophotrochozoa</taxon>
        <taxon>Mollusca</taxon>
        <taxon>Gastropoda</taxon>
        <taxon>Patellogastropoda</taxon>
        <taxon>Patelloidea</taxon>
        <taxon>Patellidae</taxon>
        <taxon>Patella</taxon>
    </lineage>
</organism>
<dbReference type="Pfam" id="PF03385">
    <property type="entry name" value="STELLO"/>
    <property type="match status" value="2"/>
</dbReference>
<accession>A0AAN8PTT4</accession>
<evidence type="ECO:0000256" key="2">
    <source>
        <dbReference type="SAM" id="Phobius"/>
    </source>
</evidence>
<dbReference type="PANTHER" id="PTHR31362">
    <property type="entry name" value="GLYCOSYLTRANSFERASE STELLO1-RELATED"/>
    <property type="match status" value="1"/>
</dbReference>
<dbReference type="PANTHER" id="PTHR31362:SF0">
    <property type="entry name" value="EXOSTOSIN DOMAIN-CONTAINING PROTEIN-RELATED"/>
    <property type="match status" value="1"/>
</dbReference>
<comment type="caution">
    <text evidence="3">The sequence shown here is derived from an EMBL/GenBank/DDBJ whole genome shotgun (WGS) entry which is preliminary data.</text>
</comment>
<proteinExistence type="predicted"/>
<dbReference type="AlphaFoldDB" id="A0AAN8PTT4"/>
<feature type="transmembrane region" description="Helical" evidence="2">
    <location>
        <begin position="12"/>
        <end position="30"/>
    </location>
</feature>
<name>A0AAN8PTT4_PATCE</name>
<feature type="compositionally biased region" description="Polar residues" evidence="1">
    <location>
        <begin position="398"/>
        <end position="416"/>
    </location>
</feature>
<protein>
    <submittedName>
        <fullName evidence="3">Uncharacterized protein</fullName>
    </submittedName>
</protein>
<evidence type="ECO:0000256" key="1">
    <source>
        <dbReference type="SAM" id="MobiDB-lite"/>
    </source>
</evidence>
<keyword evidence="4" id="KW-1185">Reference proteome</keyword>